<dbReference type="InterPro" id="IPR052935">
    <property type="entry name" value="Mg2+_PAP"/>
</dbReference>
<dbReference type="RefSeq" id="WP_382385894.1">
    <property type="nucleotide sequence ID" value="NZ_JBHLWI010000004.1"/>
</dbReference>
<name>A0ABV6FNK4_9BACT</name>
<organism evidence="2 3">
    <name type="scientific">Fontibacter flavus</name>
    <dbReference type="NCBI Taxonomy" id="654838"/>
    <lineage>
        <taxon>Bacteria</taxon>
        <taxon>Pseudomonadati</taxon>
        <taxon>Bacteroidota</taxon>
        <taxon>Cytophagia</taxon>
        <taxon>Cytophagales</taxon>
        <taxon>Cyclobacteriaceae</taxon>
        <taxon>Fontibacter</taxon>
    </lineage>
</organism>
<evidence type="ECO:0000313" key="3">
    <source>
        <dbReference type="Proteomes" id="UP001589797"/>
    </source>
</evidence>
<dbReference type="PANTHER" id="PTHR28208">
    <property type="entry name" value="PHOSPHATIDATE PHOSPHATASE APP1"/>
    <property type="match status" value="1"/>
</dbReference>
<sequence length="356" mass="40978">MIKVKTGVRLGLIRSIMIMPYIGFGNDKEIYFLVRVLKDRNIGNAQGEDGAWHNFKKMYKRFSSWKIPNVKVKAVFQGSEQIAITDEEGYAEFHIPIPEGFRPTQNWEIVQLELIDKVRPRQGKVTAFNKIFMPLNHLEYGIISDIDDTIVPTGATRLWEMLKTTFFGNAYSRIPFPGVAAFYKALEKGRDDIKSNPLFYVSSSPWNLYDFLMEFMDVHQIPKGPLMLRDIGLSRDHLIAGSHFDHKLTQVEKIFSFFSDIPFILIGDSGQHDPEIYLQVIKDFPGRVKMIYIRDVKADRIQQVEDIRLEMKQLGVSMLLVKDTMEAARHALSKGWILDQDLKDIGISKQEDEQSG</sequence>
<reference evidence="2 3" key="1">
    <citation type="submission" date="2024-09" db="EMBL/GenBank/DDBJ databases">
        <authorList>
            <person name="Sun Q."/>
            <person name="Mori K."/>
        </authorList>
    </citation>
    <scope>NUCLEOTIDE SEQUENCE [LARGE SCALE GENOMIC DNA]</scope>
    <source>
        <strain evidence="2 3">CCM 7650</strain>
    </source>
</reference>
<dbReference type="InterPro" id="IPR019236">
    <property type="entry name" value="APP1_cat"/>
</dbReference>
<keyword evidence="3" id="KW-1185">Reference proteome</keyword>
<dbReference type="PANTHER" id="PTHR28208:SF3">
    <property type="entry name" value="PHOSPHATIDATE PHOSPHATASE APP1"/>
    <property type="match status" value="1"/>
</dbReference>
<proteinExistence type="predicted"/>
<protein>
    <submittedName>
        <fullName evidence="2">App1 family protein</fullName>
    </submittedName>
</protein>
<gene>
    <name evidence="2" type="ORF">ACFFIP_02040</name>
</gene>
<comment type="caution">
    <text evidence="2">The sequence shown here is derived from an EMBL/GenBank/DDBJ whole genome shotgun (WGS) entry which is preliminary data.</text>
</comment>
<accession>A0ABV6FNK4</accession>
<evidence type="ECO:0000259" key="1">
    <source>
        <dbReference type="Pfam" id="PF09949"/>
    </source>
</evidence>
<dbReference type="EMBL" id="JBHLWI010000004">
    <property type="protein sequence ID" value="MFC0261445.1"/>
    <property type="molecule type" value="Genomic_DNA"/>
</dbReference>
<feature type="domain" description="Phosphatidate phosphatase APP1 catalytic" evidence="1">
    <location>
        <begin position="140"/>
        <end position="295"/>
    </location>
</feature>
<dbReference type="Pfam" id="PF09949">
    <property type="entry name" value="APP1_cat"/>
    <property type="match status" value="1"/>
</dbReference>
<dbReference type="Proteomes" id="UP001589797">
    <property type="component" value="Unassembled WGS sequence"/>
</dbReference>
<evidence type="ECO:0000313" key="2">
    <source>
        <dbReference type="EMBL" id="MFC0261445.1"/>
    </source>
</evidence>